<feature type="domain" description="Retroviral nucleocapsid Gag protein p24 C-terminal" evidence="1">
    <location>
        <begin position="44"/>
        <end position="111"/>
    </location>
</feature>
<gene>
    <name evidence="2" type="ORF">H671_20930</name>
</gene>
<evidence type="ECO:0000259" key="1">
    <source>
        <dbReference type="Pfam" id="PF19317"/>
    </source>
</evidence>
<dbReference type="SUPFAM" id="SSF47353">
    <property type="entry name" value="Retrovirus capsid dimerization domain-like"/>
    <property type="match status" value="1"/>
</dbReference>
<proteinExistence type="predicted"/>
<dbReference type="InterPro" id="IPR008916">
    <property type="entry name" value="Retrov_capsid_C"/>
</dbReference>
<dbReference type="InterPro" id="IPR050195">
    <property type="entry name" value="Primate_lentivir_Gag_pol-like"/>
</dbReference>
<sequence>MLSGTGAYAGLGQQILYDPAVYAQSSAAVGGAWKALPNKAAGVQLSKVLQGPSEPYFELVDWLLQLAGFMFGNADNVMPIVKQLAFESTNKYCKEALWPHKTRSLNDYIQICRDIDGHHIMGQVIASAMQNNKRIGWGPDLRHVLDVGKQVTLRKIVFLIHQCEYFLAFSRI</sequence>
<reference evidence="3" key="1">
    <citation type="journal article" date="2013" name="Nat. Biotechnol.">
        <title>Chinese hamster genome sequenced from sorted chromosomes.</title>
        <authorList>
            <person name="Brinkrolf K."/>
            <person name="Rupp O."/>
            <person name="Laux H."/>
            <person name="Kollin F."/>
            <person name="Ernst W."/>
            <person name="Linke B."/>
            <person name="Kofler R."/>
            <person name="Romand S."/>
            <person name="Hesse F."/>
            <person name="Budach W.E."/>
            <person name="Galosy S."/>
            <person name="Muller D."/>
            <person name="Noll T."/>
            <person name="Wienberg J."/>
            <person name="Jostock T."/>
            <person name="Leonard M."/>
            <person name="Grillari J."/>
            <person name="Tauch A."/>
            <person name="Goesmann A."/>
            <person name="Helk B."/>
            <person name="Mott J.E."/>
            <person name="Puhler A."/>
            <person name="Borth N."/>
        </authorList>
    </citation>
    <scope>NUCLEOTIDE SEQUENCE [LARGE SCALE GENOMIC DNA]</scope>
    <source>
        <strain evidence="3">17A/GY</strain>
    </source>
</reference>
<dbReference type="InterPro" id="IPR045345">
    <property type="entry name" value="Gag_p24_C"/>
</dbReference>
<accession>A0A061HUF4</accession>
<dbReference type="PANTHER" id="PTHR40389">
    <property type="entry name" value="ENDOGENOUS RETROVIRUS GROUP K MEMBER 24 GAG POLYPROTEIN-RELATED"/>
    <property type="match status" value="1"/>
</dbReference>
<dbReference type="Pfam" id="PF19317">
    <property type="entry name" value="Gag_p24_C"/>
    <property type="match status" value="1"/>
</dbReference>
<evidence type="ECO:0000313" key="2">
    <source>
        <dbReference type="EMBL" id="ERE61896.1"/>
    </source>
</evidence>
<dbReference type="AlphaFoldDB" id="A0A061HUF4"/>
<dbReference type="Proteomes" id="UP000030759">
    <property type="component" value="Unassembled WGS sequence"/>
</dbReference>
<dbReference type="PANTHER" id="PTHR40389:SF3">
    <property type="entry name" value="IGE-BINDING PROTEIN"/>
    <property type="match status" value="1"/>
</dbReference>
<dbReference type="Pfam" id="PF00607">
    <property type="entry name" value="Gag_p24"/>
    <property type="match status" value="1"/>
</dbReference>
<protein>
    <submittedName>
        <fullName evidence="2">Ubiquitin-conjugating enzyme E2 variant 2-like protein</fullName>
    </submittedName>
</protein>
<organism evidence="2 3">
    <name type="scientific">Cricetulus griseus</name>
    <name type="common">Chinese hamster</name>
    <name type="synonym">Cricetulus barabensis griseus</name>
    <dbReference type="NCBI Taxonomy" id="10029"/>
    <lineage>
        <taxon>Eukaryota</taxon>
        <taxon>Metazoa</taxon>
        <taxon>Chordata</taxon>
        <taxon>Craniata</taxon>
        <taxon>Vertebrata</taxon>
        <taxon>Euteleostomi</taxon>
        <taxon>Mammalia</taxon>
        <taxon>Eutheria</taxon>
        <taxon>Euarchontoglires</taxon>
        <taxon>Glires</taxon>
        <taxon>Rodentia</taxon>
        <taxon>Myomorpha</taxon>
        <taxon>Muroidea</taxon>
        <taxon>Cricetidae</taxon>
        <taxon>Cricetinae</taxon>
        <taxon>Cricetulus</taxon>
    </lineage>
</organism>
<dbReference type="EMBL" id="KE686446">
    <property type="protein sequence ID" value="ERE61896.1"/>
    <property type="molecule type" value="Genomic_DNA"/>
</dbReference>
<dbReference type="Gene3D" id="1.10.1200.30">
    <property type="match status" value="1"/>
</dbReference>
<evidence type="ECO:0000313" key="3">
    <source>
        <dbReference type="Proteomes" id="UP000030759"/>
    </source>
</evidence>
<name>A0A061HUF4_CRIGR</name>